<dbReference type="SUPFAM" id="SSF54060">
    <property type="entry name" value="His-Me finger endonucleases"/>
    <property type="match status" value="1"/>
</dbReference>
<reference evidence="5 6" key="1">
    <citation type="submission" date="2019-08" db="EMBL/GenBank/DDBJ databases">
        <title>Genome of Phaeodactylibacter luteus.</title>
        <authorList>
            <person name="Bowman J.P."/>
        </authorList>
    </citation>
    <scope>NUCLEOTIDE SEQUENCE [LARGE SCALE GENOMIC DNA]</scope>
    <source>
        <strain evidence="5 6">KCTC 42180</strain>
    </source>
</reference>
<dbReference type="EMBL" id="VOOR01000008">
    <property type="protein sequence ID" value="TXB66249.1"/>
    <property type="molecule type" value="Genomic_DNA"/>
</dbReference>
<protein>
    <submittedName>
        <fullName evidence="5">Endonuclease I</fullName>
    </submittedName>
</protein>
<feature type="signal peptide" evidence="4">
    <location>
        <begin position="1"/>
        <end position="22"/>
    </location>
</feature>
<keyword evidence="6" id="KW-1185">Reference proteome</keyword>
<keyword evidence="2" id="KW-0540">Nuclease</keyword>
<evidence type="ECO:0000313" key="5">
    <source>
        <dbReference type="EMBL" id="TXB66249.1"/>
    </source>
</evidence>
<evidence type="ECO:0000256" key="1">
    <source>
        <dbReference type="ARBA" id="ARBA00006429"/>
    </source>
</evidence>
<name>A0A5C6RWL8_9BACT</name>
<dbReference type="InterPro" id="IPR007346">
    <property type="entry name" value="Endonuclease-I"/>
</dbReference>
<gene>
    <name evidence="5" type="ORF">FRY97_05395</name>
</gene>
<dbReference type="AlphaFoldDB" id="A0A5C6RWL8"/>
<dbReference type="RefSeq" id="WP_147166418.1">
    <property type="nucleotide sequence ID" value="NZ_VOOR01000008.1"/>
</dbReference>
<keyword evidence="5" id="KW-0255">Endonuclease</keyword>
<comment type="caution">
    <text evidence="5">The sequence shown here is derived from an EMBL/GenBank/DDBJ whole genome shotgun (WGS) entry which is preliminary data.</text>
</comment>
<keyword evidence="4" id="KW-0732">Signal</keyword>
<evidence type="ECO:0000313" key="6">
    <source>
        <dbReference type="Proteomes" id="UP000321580"/>
    </source>
</evidence>
<dbReference type="OrthoDB" id="581140at2"/>
<dbReference type="PANTHER" id="PTHR33607:SF2">
    <property type="entry name" value="ENDONUCLEASE-1"/>
    <property type="match status" value="1"/>
</dbReference>
<organism evidence="5 6">
    <name type="scientific">Phaeodactylibacter luteus</name>
    <dbReference type="NCBI Taxonomy" id="1564516"/>
    <lineage>
        <taxon>Bacteria</taxon>
        <taxon>Pseudomonadati</taxon>
        <taxon>Bacteroidota</taxon>
        <taxon>Saprospiria</taxon>
        <taxon>Saprospirales</taxon>
        <taxon>Haliscomenobacteraceae</taxon>
        <taxon>Phaeodactylibacter</taxon>
    </lineage>
</organism>
<dbReference type="Pfam" id="PF04231">
    <property type="entry name" value="Endonuclease_1"/>
    <property type="match status" value="1"/>
</dbReference>
<evidence type="ECO:0000256" key="3">
    <source>
        <dbReference type="ARBA" id="ARBA00022801"/>
    </source>
</evidence>
<keyword evidence="3" id="KW-0378">Hydrolase</keyword>
<sequence length="257" mass="28495">MSKTVAFLLFFLLSLALQGQQAALPALPREGLLKYVQANFTPREVLGYGPARDIMYSQIDLKNDTVYGIYTGHALPLPPGEDPSQALYRDGSPDGINCEHVYPRSKGAKSGPAKSDMHHLFPSRVAVNAIRGNNPFGEVPDEGAEQWLALGFEQGSVPTAHRDAYSEAAGSVFEPREAVKGDIARAVFYFYTIYRKEALQADPLFFQGMRPVLLQWHLQDPPDAAEVSRTYAIARYQDGKPNPFVVFPELAFRLYGE</sequence>
<accession>A0A5C6RWL8</accession>
<comment type="similarity">
    <text evidence="1">Belongs to the EndA/NucM nuclease family.</text>
</comment>
<evidence type="ECO:0000256" key="2">
    <source>
        <dbReference type="ARBA" id="ARBA00022722"/>
    </source>
</evidence>
<dbReference type="Proteomes" id="UP000321580">
    <property type="component" value="Unassembled WGS sequence"/>
</dbReference>
<dbReference type="GO" id="GO:0004519">
    <property type="term" value="F:endonuclease activity"/>
    <property type="evidence" value="ECO:0007669"/>
    <property type="project" value="UniProtKB-KW"/>
</dbReference>
<feature type="chain" id="PRO_5022825661" evidence="4">
    <location>
        <begin position="23"/>
        <end position="257"/>
    </location>
</feature>
<dbReference type="GO" id="GO:0016787">
    <property type="term" value="F:hydrolase activity"/>
    <property type="evidence" value="ECO:0007669"/>
    <property type="project" value="UniProtKB-KW"/>
</dbReference>
<evidence type="ECO:0000256" key="4">
    <source>
        <dbReference type="SAM" id="SignalP"/>
    </source>
</evidence>
<proteinExistence type="inferred from homology"/>
<dbReference type="InterPro" id="IPR044925">
    <property type="entry name" value="His-Me_finger_sf"/>
</dbReference>
<dbReference type="PANTHER" id="PTHR33607">
    <property type="entry name" value="ENDONUCLEASE-1"/>
    <property type="match status" value="1"/>
</dbReference>